<dbReference type="InterPro" id="IPR001387">
    <property type="entry name" value="Cro/C1-type_HTH"/>
</dbReference>
<dbReference type="RefSeq" id="WP_134720455.1">
    <property type="nucleotide sequence ID" value="NZ_SDKM01000043.1"/>
</dbReference>
<dbReference type="Pfam" id="PF01381">
    <property type="entry name" value="HTH_3"/>
    <property type="match status" value="1"/>
</dbReference>
<protein>
    <submittedName>
        <fullName evidence="3">XRE family transcriptional regulator</fullName>
    </submittedName>
</protein>
<organism evidence="3 4">
    <name type="scientific">Nocardioides guangzhouensis</name>
    <dbReference type="NCBI Taxonomy" id="2497878"/>
    <lineage>
        <taxon>Bacteria</taxon>
        <taxon>Bacillati</taxon>
        <taxon>Actinomycetota</taxon>
        <taxon>Actinomycetes</taxon>
        <taxon>Propionibacteriales</taxon>
        <taxon>Nocardioidaceae</taxon>
        <taxon>Nocardioides</taxon>
    </lineage>
</organism>
<evidence type="ECO:0000259" key="2">
    <source>
        <dbReference type="PROSITE" id="PS50943"/>
    </source>
</evidence>
<reference evidence="3 4" key="1">
    <citation type="submission" date="2019-01" db="EMBL/GenBank/DDBJ databases">
        <title>Nocardioides guangzhouensis sp. nov., an actinobacterium isolated from soil.</title>
        <authorList>
            <person name="Fu Y."/>
            <person name="Cai Y."/>
            <person name="Lin Z."/>
            <person name="Chen P."/>
        </authorList>
    </citation>
    <scope>NUCLEOTIDE SEQUENCE [LARGE SCALE GENOMIC DNA]</scope>
    <source>
        <strain evidence="3 4">130</strain>
    </source>
</reference>
<comment type="caution">
    <text evidence="3">The sequence shown here is derived from an EMBL/GenBank/DDBJ whole genome shotgun (WGS) entry which is preliminary data.</text>
</comment>
<dbReference type="InterPro" id="IPR010982">
    <property type="entry name" value="Lambda_DNA-bd_dom_sf"/>
</dbReference>
<feature type="compositionally biased region" description="Low complexity" evidence="1">
    <location>
        <begin position="111"/>
        <end position="131"/>
    </location>
</feature>
<evidence type="ECO:0000256" key="1">
    <source>
        <dbReference type="SAM" id="MobiDB-lite"/>
    </source>
</evidence>
<sequence length="141" mass="14480">MGDTVDFPVHRTSRPTAGPAPTSPPPAGDPLWRELLGAHLREERVRRGERLADVAERAGISPQYLSEVERGLKDPSSEMLAAVAGAVGLTLGDLALRVARSVLGPVTVLGLAARPGPAGRPGGSSRAPGGPVQRGPLCLSA</sequence>
<feature type="region of interest" description="Disordered" evidence="1">
    <location>
        <begin position="1"/>
        <end position="32"/>
    </location>
</feature>
<dbReference type="SUPFAM" id="SSF47413">
    <property type="entry name" value="lambda repressor-like DNA-binding domains"/>
    <property type="match status" value="1"/>
</dbReference>
<evidence type="ECO:0000313" key="3">
    <source>
        <dbReference type="EMBL" id="RYP82699.1"/>
    </source>
</evidence>
<feature type="domain" description="HTH cro/C1-type" evidence="2">
    <location>
        <begin position="40"/>
        <end position="94"/>
    </location>
</feature>
<dbReference type="Gene3D" id="1.10.260.40">
    <property type="entry name" value="lambda repressor-like DNA-binding domains"/>
    <property type="match status" value="1"/>
</dbReference>
<name>A0A4V1XYB8_9ACTN</name>
<accession>A0A4V1XYB8</accession>
<feature type="region of interest" description="Disordered" evidence="1">
    <location>
        <begin position="111"/>
        <end position="141"/>
    </location>
</feature>
<evidence type="ECO:0000313" key="4">
    <source>
        <dbReference type="Proteomes" id="UP000295198"/>
    </source>
</evidence>
<keyword evidence="4" id="KW-1185">Reference proteome</keyword>
<proteinExistence type="predicted"/>
<dbReference type="AlphaFoldDB" id="A0A4V1XYB8"/>
<dbReference type="EMBL" id="SDKM01000043">
    <property type="protein sequence ID" value="RYP82699.1"/>
    <property type="molecule type" value="Genomic_DNA"/>
</dbReference>
<dbReference type="PROSITE" id="PS50943">
    <property type="entry name" value="HTH_CROC1"/>
    <property type="match status" value="1"/>
</dbReference>
<dbReference type="CDD" id="cd00093">
    <property type="entry name" value="HTH_XRE"/>
    <property type="match status" value="1"/>
</dbReference>
<dbReference type="Proteomes" id="UP000295198">
    <property type="component" value="Unassembled WGS sequence"/>
</dbReference>
<dbReference type="GO" id="GO:0003677">
    <property type="term" value="F:DNA binding"/>
    <property type="evidence" value="ECO:0007669"/>
    <property type="project" value="InterPro"/>
</dbReference>
<dbReference type="SMART" id="SM00530">
    <property type="entry name" value="HTH_XRE"/>
    <property type="match status" value="1"/>
</dbReference>
<gene>
    <name evidence="3" type="ORF">EKO23_21195</name>
</gene>